<dbReference type="InterPro" id="IPR024983">
    <property type="entry name" value="CHAT_dom"/>
</dbReference>
<accession>A0A8J3NKH3</accession>
<comment type="caution">
    <text evidence="2">The sequence shown here is derived from an EMBL/GenBank/DDBJ whole genome shotgun (WGS) entry which is preliminary data.</text>
</comment>
<keyword evidence="3" id="KW-1185">Reference proteome</keyword>
<name>A0A8J3NKH3_9ACTN</name>
<dbReference type="EMBL" id="BONF01000014">
    <property type="protein sequence ID" value="GIF81530.1"/>
    <property type="molecule type" value="Genomic_DNA"/>
</dbReference>
<gene>
    <name evidence="2" type="ORF">Cba03nite_28790</name>
</gene>
<sequence>MTPPPTEQHEPDDYTAVAADGPVVVVNVSKWRSDAVVVLPTGIEVVPLRAMTTDAVEKNRQRLDHAQQSVEQAYAREKAAYQRRMLAEAQPQEVPGGIPAALQALDVASKAYKEASALLDKRLIEITEWLWDALAAPVLDMLGIGPATDGVAPRLWWCPTGLLTLLPLHAAGYHRSGRQDDRVMAHVVSSYTPTLDALTRARKHRPSAAERKMLLVALGDKPGATRLLSAEKVERLLVKTFAARCTVLSGEDATAAAVRAGLREHDWVHFSCHADQDLTDPFQGGPILYDTTLSIADISRAPHGVGEFAFLGACKTNVGGTTAPDEVITLASALHHAGFRHVVGTMWSIEDHVTAPLVEHFYAQLARPAFTPDQAARALHHAVDALRLDEKNSLSVWAPFTHTGP</sequence>
<protein>
    <recommendedName>
        <fullName evidence="1">CHAT domain-containing protein</fullName>
    </recommendedName>
</protein>
<evidence type="ECO:0000259" key="1">
    <source>
        <dbReference type="Pfam" id="PF12770"/>
    </source>
</evidence>
<organism evidence="2 3">
    <name type="scientific">Catellatospora bangladeshensis</name>
    <dbReference type="NCBI Taxonomy" id="310355"/>
    <lineage>
        <taxon>Bacteria</taxon>
        <taxon>Bacillati</taxon>
        <taxon>Actinomycetota</taxon>
        <taxon>Actinomycetes</taxon>
        <taxon>Micromonosporales</taxon>
        <taxon>Micromonosporaceae</taxon>
        <taxon>Catellatospora</taxon>
    </lineage>
</organism>
<evidence type="ECO:0000313" key="2">
    <source>
        <dbReference type="EMBL" id="GIF81530.1"/>
    </source>
</evidence>
<evidence type="ECO:0000313" key="3">
    <source>
        <dbReference type="Proteomes" id="UP000601223"/>
    </source>
</evidence>
<feature type="domain" description="CHAT" evidence="1">
    <location>
        <begin position="127"/>
        <end position="404"/>
    </location>
</feature>
<dbReference type="Proteomes" id="UP000601223">
    <property type="component" value="Unassembled WGS sequence"/>
</dbReference>
<dbReference type="RefSeq" id="WP_239125734.1">
    <property type="nucleotide sequence ID" value="NZ_BONF01000014.1"/>
</dbReference>
<dbReference type="AlphaFoldDB" id="A0A8J3NKH3"/>
<reference evidence="2 3" key="1">
    <citation type="submission" date="2021-01" db="EMBL/GenBank/DDBJ databases">
        <title>Whole genome shotgun sequence of Catellatospora bangladeshensis NBRC 107357.</title>
        <authorList>
            <person name="Komaki H."/>
            <person name="Tamura T."/>
        </authorList>
    </citation>
    <scope>NUCLEOTIDE SEQUENCE [LARGE SCALE GENOMIC DNA]</scope>
    <source>
        <strain evidence="2 3">NBRC 107357</strain>
    </source>
</reference>
<dbReference type="Pfam" id="PF12770">
    <property type="entry name" value="CHAT"/>
    <property type="match status" value="1"/>
</dbReference>
<proteinExistence type="predicted"/>